<feature type="domain" description="HNH nuclease" evidence="3">
    <location>
        <begin position="481"/>
        <end position="533"/>
    </location>
</feature>
<dbReference type="AlphaFoldDB" id="A0A7X6KU13"/>
<dbReference type="Proteomes" id="UP000581206">
    <property type="component" value="Unassembled WGS sequence"/>
</dbReference>
<accession>A0A7X6KU13</accession>
<evidence type="ECO:0000256" key="1">
    <source>
        <dbReference type="ARBA" id="ARBA00023450"/>
    </source>
</evidence>
<dbReference type="InterPro" id="IPR003615">
    <property type="entry name" value="HNH_nuc"/>
</dbReference>
<comment type="caution">
    <text evidence="4">The sequence shown here is derived from an EMBL/GenBank/DDBJ whole genome shotgun (WGS) entry which is preliminary data.</text>
</comment>
<evidence type="ECO:0000313" key="5">
    <source>
        <dbReference type="Proteomes" id="UP000581206"/>
    </source>
</evidence>
<dbReference type="GO" id="GO:0008270">
    <property type="term" value="F:zinc ion binding"/>
    <property type="evidence" value="ECO:0007669"/>
    <property type="project" value="InterPro"/>
</dbReference>
<dbReference type="InterPro" id="IPR002711">
    <property type="entry name" value="HNH"/>
</dbReference>
<gene>
    <name evidence="4" type="ORF">HGA03_05230</name>
</gene>
<protein>
    <submittedName>
        <fullName evidence="4">DUF222 domain-containing protein</fullName>
    </submittedName>
</protein>
<dbReference type="EMBL" id="JAAXOX010000002">
    <property type="protein sequence ID" value="NKY22065.1"/>
    <property type="molecule type" value="Genomic_DNA"/>
</dbReference>
<evidence type="ECO:0000256" key="2">
    <source>
        <dbReference type="SAM" id="MobiDB-lite"/>
    </source>
</evidence>
<evidence type="ECO:0000313" key="4">
    <source>
        <dbReference type="EMBL" id="NKY22065.1"/>
    </source>
</evidence>
<dbReference type="RefSeq" id="WP_168629178.1">
    <property type="nucleotide sequence ID" value="NZ_JAAXOX010000002.1"/>
</dbReference>
<feature type="region of interest" description="Disordered" evidence="2">
    <location>
        <begin position="571"/>
        <end position="592"/>
    </location>
</feature>
<dbReference type="GO" id="GO:0004519">
    <property type="term" value="F:endonuclease activity"/>
    <property type="evidence" value="ECO:0007669"/>
    <property type="project" value="InterPro"/>
</dbReference>
<dbReference type="InterPro" id="IPR003870">
    <property type="entry name" value="DUF222"/>
</dbReference>
<proteinExistence type="inferred from homology"/>
<name>A0A7X6KU13_9CELL</name>
<reference evidence="4 5" key="1">
    <citation type="submission" date="2020-04" db="EMBL/GenBank/DDBJ databases">
        <title>MicrobeNet Type strains.</title>
        <authorList>
            <person name="Nicholson A.C."/>
        </authorList>
    </citation>
    <scope>NUCLEOTIDE SEQUENCE [LARGE SCALE GENOMIC DNA]</scope>
    <source>
        <strain evidence="4 5">ATCC BAA-788</strain>
    </source>
</reference>
<dbReference type="Pfam" id="PF01844">
    <property type="entry name" value="HNH"/>
    <property type="match status" value="1"/>
</dbReference>
<dbReference type="CDD" id="cd00085">
    <property type="entry name" value="HNHc"/>
    <property type="match status" value="1"/>
</dbReference>
<dbReference type="Gene3D" id="1.10.30.50">
    <property type="match status" value="1"/>
</dbReference>
<evidence type="ECO:0000259" key="3">
    <source>
        <dbReference type="SMART" id="SM00507"/>
    </source>
</evidence>
<comment type="similarity">
    <text evidence="1">Belongs to the Rv1128c/1148c/1588c/1702c/1945/3466 family.</text>
</comment>
<dbReference type="Pfam" id="PF02720">
    <property type="entry name" value="DUF222"/>
    <property type="match status" value="1"/>
</dbReference>
<sequence length="631" mass="67395">MALDLREYDLRELPVRSGARVFADPWDVGGDLWWLEGADLPGPVEDVPPRWVTDPVLAARVAAEQTAADPTLDPRAQVEEMLAENGPVLARMLANLDPVAVDLLDLPAVAEAAARLESWAHAVSARVAAELAERDEMNPVWPEYAGNVHRPNTAADELAIYLNIGRRSARTLVDEGLAYQRHLPGTGQALRTGRIDTARARVMVRRLTGVDLFTAEEVETTVLPGASERTAAQLSRDIDRALLRVDPDGGALRRRRGRADRHVARPRPLGDGMAGVWAFLPAQDAARLDQALDASAHALRHGGDERTLAQLRADALLDAALVGPAWAPLLPEHGAGTGQGAGTDHGAMTFPGAYTGDRAVAHERTGTEPGVDTGYGMGCEHAANKDHPSGEDGSPDSGHHATTGHRAPSVTRPRVEVRVTVPLSTLIGTDQEPADMDGHGPIDAATARALAAGGVWRRLVTDPLSGAVLDVGRTRYRPPQELADHVIARDRTCARPGCTVPATACDLDHTIPFGDGGPTAATNLAPLCRRDHLLRTHGGHHIEQTAAGQIIWTTPTRRYVSVPGRDGYHRMLRERPGEPPGTHPGDHARPHTPADRLALLTTATDQRALLTAGTRLPAPPGADADDEIIPF</sequence>
<dbReference type="GO" id="GO:0003676">
    <property type="term" value="F:nucleic acid binding"/>
    <property type="evidence" value="ECO:0007669"/>
    <property type="project" value="InterPro"/>
</dbReference>
<organism evidence="4 5">
    <name type="scientific">Cellulomonas denverensis</name>
    <dbReference type="NCBI Taxonomy" id="264297"/>
    <lineage>
        <taxon>Bacteria</taxon>
        <taxon>Bacillati</taxon>
        <taxon>Actinomycetota</taxon>
        <taxon>Actinomycetes</taxon>
        <taxon>Micrococcales</taxon>
        <taxon>Cellulomonadaceae</taxon>
        <taxon>Cellulomonas</taxon>
    </lineage>
</organism>
<dbReference type="SMART" id="SM00507">
    <property type="entry name" value="HNHc"/>
    <property type="match status" value="1"/>
</dbReference>
<feature type="region of interest" description="Disordered" evidence="2">
    <location>
        <begin position="364"/>
        <end position="413"/>
    </location>
</feature>
<keyword evidence="5" id="KW-1185">Reference proteome</keyword>